<gene>
    <name evidence="2" type="ORF">I6I98_10545</name>
</gene>
<keyword evidence="3" id="KW-1185">Reference proteome</keyword>
<dbReference type="SUPFAM" id="SSF48371">
    <property type="entry name" value="ARM repeat"/>
    <property type="match status" value="1"/>
</dbReference>
<evidence type="ECO:0000256" key="1">
    <source>
        <dbReference type="SAM" id="Phobius"/>
    </source>
</evidence>
<organism evidence="2 3">
    <name type="scientific">Sphingobacterium multivorum</name>
    <dbReference type="NCBI Taxonomy" id="28454"/>
    <lineage>
        <taxon>Bacteria</taxon>
        <taxon>Pseudomonadati</taxon>
        <taxon>Bacteroidota</taxon>
        <taxon>Sphingobacteriia</taxon>
        <taxon>Sphingobacteriales</taxon>
        <taxon>Sphingobacteriaceae</taxon>
        <taxon>Sphingobacterium</taxon>
    </lineage>
</organism>
<dbReference type="Pfam" id="PF13646">
    <property type="entry name" value="HEAT_2"/>
    <property type="match status" value="1"/>
</dbReference>
<accession>A0ABX7CUA2</accession>
<protein>
    <submittedName>
        <fullName evidence="2">HEAT repeat domain-containing protein</fullName>
    </submittedName>
</protein>
<dbReference type="Gene3D" id="1.25.10.10">
    <property type="entry name" value="Leucine-rich Repeat Variant"/>
    <property type="match status" value="1"/>
</dbReference>
<keyword evidence="1" id="KW-1133">Transmembrane helix</keyword>
<evidence type="ECO:0000313" key="2">
    <source>
        <dbReference type="EMBL" id="QQT55661.1"/>
    </source>
</evidence>
<name>A0ABX7CUA2_SPHMU</name>
<dbReference type="InterPro" id="IPR011989">
    <property type="entry name" value="ARM-like"/>
</dbReference>
<dbReference type="Proteomes" id="UP000595498">
    <property type="component" value="Chromosome"/>
</dbReference>
<keyword evidence="1" id="KW-0472">Membrane</keyword>
<evidence type="ECO:0000313" key="3">
    <source>
        <dbReference type="Proteomes" id="UP000595498"/>
    </source>
</evidence>
<dbReference type="InterPro" id="IPR016024">
    <property type="entry name" value="ARM-type_fold"/>
</dbReference>
<keyword evidence="1" id="KW-0812">Transmembrane</keyword>
<proteinExistence type="predicted"/>
<sequence length="378" mass="43920">MLSKIEHIIHFIRSFFEGEGWPILVTIALVLSFLFWISCLVGIAIFYYRDYRYRQYYAKIYPILRDFIYEHILIDNMVSHFPVDKLTFDLNKPMVQKVVRHILHEYIFTIGGEKGKSMRNLFNELGFDKEAQYEIRHAGNHVIATVKSLADLALMQVEIQEGVLIQLMGSPRTEIRVAAFKYLLLVRGEEAFEQVFSHIQGINDLDALDIYQAIVSTDYVGTYLFSQWLDPAKPFSINSLIMDLMIYYQQLDEERLWQLIVSADDPKTVRKAINSLGKLLARNSESRLVDFYTVDQPLNVKIEIVKALGRLGQGKSIDLLVHIFKDENAVLALRKHAYRSLLAQKPYSTSILRNIETEGNTTDYKLIRYVNHPMVHYI</sequence>
<reference evidence="2 3" key="1">
    <citation type="submission" date="2021-01" db="EMBL/GenBank/DDBJ databases">
        <title>FDA dAtabase for Regulatory Grade micrObial Sequences (FDA-ARGOS): Supporting development and validation of Infectious Disease Dx tests.</title>
        <authorList>
            <person name="Sproer C."/>
            <person name="Gronow S."/>
            <person name="Severitt S."/>
            <person name="Schroder I."/>
            <person name="Tallon L."/>
            <person name="Sadzewicz L."/>
            <person name="Zhao X."/>
            <person name="Boylan J."/>
            <person name="Ott S."/>
            <person name="Bowen H."/>
            <person name="Vavikolanu K."/>
            <person name="Mehta A."/>
            <person name="Aluvathingal J."/>
            <person name="Nadendla S."/>
            <person name="Lowell S."/>
            <person name="Myers T."/>
            <person name="Yan Y."/>
            <person name="Sichtig H."/>
        </authorList>
    </citation>
    <scope>NUCLEOTIDE SEQUENCE [LARGE SCALE GENOMIC DNA]</scope>
    <source>
        <strain evidence="2 3">FDAARGOS_1141</strain>
    </source>
</reference>
<feature type="transmembrane region" description="Helical" evidence="1">
    <location>
        <begin position="20"/>
        <end position="48"/>
    </location>
</feature>
<dbReference type="EMBL" id="CP068224">
    <property type="protein sequence ID" value="QQT55661.1"/>
    <property type="molecule type" value="Genomic_DNA"/>
</dbReference>